<dbReference type="GeneID" id="300553638"/>
<reference evidence="1 2" key="1">
    <citation type="submission" date="2014-10" db="EMBL/GenBank/DDBJ databases">
        <title>Whole Genome sequence of Corynebacterium auriscanis strain CIP 106629.</title>
        <authorList>
            <person name="Hassan S.S."/>
            <person name="Jamal S.B."/>
            <person name="Tiwari S."/>
            <person name="Oliveira L.D.C."/>
            <person name="Souza F."/>
            <person name="Mariano D.C."/>
            <person name="Almeida S."/>
            <person name="Dorella F."/>
            <person name="Pereira F."/>
            <person name="Carvalho A."/>
            <person name="Leal C.A."/>
            <person name="Soares S.D.C."/>
            <person name="Figueiredo H.C."/>
            <person name="Silva A."/>
            <person name="Azevedo V.A."/>
        </authorList>
    </citation>
    <scope>NUCLEOTIDE SEQUENCE [LARGE SCALE GENOMIC DNA]</scope>
    <source>
        <strain evidence="1 2">CIP 106629</strain>
    </source>
</reference>
<sequence length="120" mass="13675">MTDYRHDPEYLRQRRAIIRAHHPDAGGSDADLIAALNALDDQWDRRARIRRQVEEYRPDFIPEHATEQALAVAEHAVNLVGSLANRAGKVAGSVGQTIYGRLPREFLRGYRQNNSDKKEN</sequence>
<dbReference type="AlphaFoldDB" id="A0A0A2DI49"/>
<dbReference type="EMBL" id="JRVJ01000004">
    <property type="protein sequence ID" value="KGM18870.1"/>
    <property type="molecule type" value="Genomic_DNA"/>
</dbReference>
<keyword evidence="2" id="KW-1185">Reference proteome</keyword>
<comment type="caution">
    <text evidence="1">The sequence shown here is derived from an EMBL/GenBank/DDBJ whole genome shotgun (WGS) entry which is preliminary data.</text>
</comment>
<proteinExistence type="predicted"/>
<evidence type="ECO:0000313" key="2">
    <source>
        <dbReference type="Proteomes" id="UP000030145"/>
    </source>
</evidence>
<protein>
    <submittedName>
        <fullName evidence="1">Uncharacterized protein</fullName>
    </submittedName>
</protein>
<name>A0A0A2DI49_9CORY</name>
<organism evidence="1 2">
    <name type="scientific">Corynebacterium auriscanis</name>
    <dbReference type="NCBI Taxonomy" id="99807"/>
    <lineage>
        <taxon>Bacteria</taxon>
        <taxon>Bacillati</taxon>
        <taxon>Actinomycetota</taxon>
        <taxon>Actinomycetes</taxon>
        <taxon>Mycobacteriales</taxon>
        <taxon>Corynebacteriaceae</taxon>
        <taxon>Corynebacterium</taxon>
    </lineage>
</organism>
<accession>A0A0A2DI49</accession>
<dbReference type="Proteomes" id="UP000030145">
    <property type="component" value="Unassembled WGS sequence"/>
</dbReference>
<evidence type="ECO:0000313" key="1">
    <source>
        <dbReference type="EMBL" id="KGM18870.1"/>
    </source>
</evidence>
<gene>
    <name evidence="1" type="ORF">MA47_04435</name>
</gene>
<dbReference type="RefSeq" id="WP_035113610.1">
    <property type="nucleotide sequence ID" value="NZ_CP047046.1"/>
</dbReference>